<organism evidence="2 3">
    <name type="scientific">Rhizocola hellebori</name>
    <dbReference type="NCBI Taxonomy" id="1392758"/>
    <lineage>
        <taxon>Bacteria</taxon>
        <taxon>Bacillati</taxon>
        <taxon>Actinomycetota</taxon>
        <taxon>Actinomycetes</taxon>
        <taxon>Micromonosporales</taxon>
        <taxon>Micromonosporaceae</taxon>
        <taxon>Rhizocola</taxon>
    </lineage>
</organism>
<dbReference type="Gene3D" id="3.40.50.1820">
    <property type="entry name" value="alpha/beta hydrolase"/>
    <property type="match status" value="1"/>
</dbReference>
<dbReference type="GO" id="GO:0003824">
    <property type="term" value="F:catalytic activity"/>
    <property type="evidence" value="ECO:0007669"/>
    <property type="project" value="UniProtKB-ARBA"/>
</dbReference>
<evidence type="ECO:0000259" key="1">
    <source>
        <dbReference type="Pfam" id="PF00561"/>
    </source>
</evidence>
<proteinExistence type="predicted"/>
<feature type="domain" description="AB hydrolase-1" evidence="1">
    <location>
        <begin position="94"/>
        <end position="334"/>
    </location>
</feature>
<sequence>MIGVVLGGAAGVIALAAAAALAYRRLRQHRVARTLAIDTPAGIAEGRYLRAGGIDQWIQIRGADRANPILLILAGAGLPMEPFTPTLRIWEKYFTVVLWDRRDVGRTRGRNGKAGNDTWTFSLLADDGIEVIEWVCRHLHHDKVILAGHSQGSIVGLTIAARRPDLLHAYVGIAQITDMARNEQLTHQLALDRARAVGNRKAAAALERAAPPYRDVRSWITKQRWSFATDSGMRAWQQTGIPAVLCWPGYTLADVYRRVFGVLALPPGLFAGTISCTPQTLGTRFEVPIFLLHGDTDIHVLPALAEQYVATIDAPVKQFVRLPNTGHLAMLSHPDLFLSELLTRVRPLTATPPATS</sequence>
<dbReference type="InterPro" id="IPR050471">
    <property type="entry name" value="AB_hydrolase"/>
</dbReference>
<dbReference type="PANTHER" id="PTHR43433">
    <property type="entry name" value="HYDROLASE, ALPHA/BETA FOLD FAMILY PROTEIN"/>
    <property type="match status" value="1"/>
</dbReference>
<name>A0A8J3VEY2_9ACTN</name>
<dbReference type="Pfam" id="PF00561">
    <property type="entry name" value="Abhydrolase_1"/>
    <property type="match status" value="1"/>
</dbReference>
<gene>
    <name evidence="2" type="ORF">Rhe02_17980</name>
</gene>
<accession>A0A8J3VEY2</accession>
<keyword evidence="3" id="KW-1185">Reference proteome</keyword>
<dbReference type="RefSeq" id="WP_203907641.1">
    <property type="nucleotide sequence ID" value="NZ_BONY01000009.1"/>
</dbReference>
<dbReference type="InterPro" id="IPR000073">
    <property type="entry name" value="AB_hydrolase_1"/>
</dbReference>
<evidence type="ECO:0000313" key="3">
    <source>
        <dbReference type="Proteomes" id="UP000612899"/>
    </source>
</evidence>
<dbReference type="SUPFAM" id="SSF53474">
    <property type="entry name" value="alpha/beta-Hydrolases"/>
    <property type="match status" value="1"/>
</dbReference>
<comment type="caution">
    <text evidence="2">The sequence shown here is derived from an EMBL/GenBank/DDBJ whole genome shotgun (WGS) entry which is preliminary data.</text>
</comment>
<dbReference type="PANTHER" id="PTHR43433:SF5">
    <property type="entry name" value="AB HYDROLASE-1 DOMAIN-CONTAINING PROTEIN"/>
    <property type="match status" value="1"/>
</dbReference>
<protein>
    <submittedName>
        <fullName evidence="2">Proline iminopeptidase</fullName>
    </submittedName>
</protein>
<dbReference type="AlphaFoldDB" id="A0A8J3VEY2"/>
<dbReference type="Proteomes" id="UP000612899">
    <property type="component" value="Unassembled WGS sequence"/>
</dbReference>
<reference evidence="2" key="1">
    <citation type="submission" date="2021-01" db="EMBL/GenBank/DDBJ databases">
        <title>Whole genome shotgun sequence of Rhizocola hellebori NBRC 109834.</title>
        <authorList>
            <person name="Komaki H."/>
            <person name="Tamura T."/>
        </authorList>
    </citation>
    <scope>NUCLEOTIDE SEQUENCE</scope>
    <source>
        <strain evidence="2">NBRC 109834</strain>
    </source>
</reference>
<evidence type="ECO:0000313" key="2">
    <source>
        <dbReference type="EMBL" id="GIH03731.1"/>
    </source>
</evidence>
<dbReference type="EMBL" id="BONY01000009">
    <property type="protein sequence ID" value="GIH03731.1"/>
    <property type="molecule type" value="Genomic_DNA"/>
</dbReference>
<dbReference type="InterPro" id="IPR029058">
    <property type="entry name" value="AB_hydrolase_fold"/>
</dbReference>